<dbReference type="InterPro" id="IPR036390">
    <property type="entry name" value="WH_DNA-bd_sf"/>
</dbReference>
<feature type="domain" description="HTH gntR-type" evidence="4">
    <location>
        <begin position="7"/>
        <end position="66"/>
    </location>
</feature>
<evidence type="ECO:0000313" key="5">
    <source>
        <dbReference type="EMBL" id="MBW7571920.1"/>
    </source>
</evidence>
<gene>
    <name evidence="5" type="ORF">J5W02_03770</name>
</gene>
<dbReference type="InterPro" id="IPR032791">
    <property type="entry name" value="YhfZ_C"/>
</dbReference>
<dbReference type="NCBIfam" id="NF041241">
    <property type="entry name" value="YhfZ_full"/>
    <property type="match status" value="1"/>
</dbReference>
<dbReference type="Gene3D" id="1.10.10.10">
    <property type="entry name" value="Winged helix-like DNA-binding domain superfamily/Winged helix DNA-binding domain"/>
    <property type="match status" value="1"/>
</dbReference>
<keyword evidence="3" id="KW-0804">Transcription</keyword>
<protein>
    <submittedName>
        <fullName evidence="5">GntR family transcriptional regulator</fullName>
    </submittedName>
</protein>
<comment type="caution">
    <text evidence="5">The sequence shown here is derived from an EMBL/GenBank/DDBJ whole genome shotgun (WGS) entry which is preliminary data.</text>
</comment>
<dbReference type="Gene3D" id="3.40.190.10">
    <property type="entry name" value="Periplasmic binding protein-like II"/>
    <property type="match status" value="2"/>
</dbReference>
<dbReference type="RefSeq" id="WP_219964294.1">
    <property type="nucleotide sequence ID" value="NZ_JAGFNZ010000001.1"/>
</dbReference>
<evidence type="ECO:0000256" key="1">
    <source>
        <dbReference type="ARBA" id="ARBA00023015"/>
    </source>
</evidence>
<reference evidence="5 6" key="1">
    <citation type="submission" date="2021-03" db="EMBL/GenBank/DDBJ databases">
        <title>Caproiciproducens sp. nov. isolated from feces of cow.</title>
        <authorList>
            <person name="Choi J.-Y."/>
        </authorList>
    </citation>
    <scope>NUCLEOTIDE SEQUENCE [LARGE SCALE GENOMIC DNA]</scope>
    <source>
        <strain evidence="5 6">AGMB10547</strain>
    </source>
</reference>
<evidence type="ECO:0000256" key="3">
    <source>
        <dbReference type="ARBA" id="ARBA00023163"/>
    </source>
</evidence>
<keyword evidence="1" id="KW-0805">Transcription regulation</keyword>
<accession>A0ABS7DKV2</accession>
<dbReference type="Pfam" id="PF14503">
    <property type="entry name" value="YhfZ_C"/>
    <property type="match status" value="1"/>
</dbReference>
<proteinExistence type="predicted"/>
<organism evidence="5 6">
    <name type="scientific">Caproiciproducens faecalis</name>
    <dbReference type="NCBI Taxonomy" id="2820301"/>
    <lineage>
        <taxon>Bacteria</taxon>
        <taxon>Bacillati</taxon>
        <taxon>Bacillota</taxon>
        <taxon>Clostridia</taxon>
        <taxon>Eubacteriales</taxon>
        <taxon>Acutalibacteraceae</taxon>
        <taxon>Caproiciproducens</taxon>
    </lineage>
</organism>
<dbReference type="Pfam" id="PF14502">
    <property type="entry name" value="HTH_41"/>
    <property type="match status" value="1"/>
</dbReference>
<dbReference type="EMBL" id="JAGFNZ010000001">
    <property type="protein sequence ID" value="MBW7571920.1"/>
    <property type="molecule type" value="Genomic_DNA"/>
</dbReference>
<dbReference type="InterPro" id="IPR000524">
    <property type="entry name" value="Tscrpt_reg_HTH_GntR"/>
</dbReference>
<dbReference type="SUPFAM" id="SSF53850">
    <property type="entry name" value="Periplasmic binding protein-like II"/>
    <property type="match status" value="1"/>
</dbReference>
<keyword evidence="2" id="KW-0238">DNA-binding</keyword>
<sequence length="300" mass="34014">MQKVGIIVQTLAGRFIPLQIGDRISTIEELTVEYKISRGTIQAALNLLQEDGAIAFQPRGHMGTFITEIDRPKLLELSGIKTIVGVMPLPYSKKYEGLATGLYTSLQDKGLSVALAFMHGSNYRLNGLLEGRYDFAVMSQLTAQYYVERGENISVLENFGRFTYVGKHVLLTREDCKENFENCRVGIDYSSVDQKMLTQSFFAERQVEYVPLIYSQIVPFLSTGKIDAAVWNLDDIDLKGNHLRFETLDEKKINIVDTEAVIVCKKDNLRICQIIRQMLEKEKVLEVQKSVIDGEILPKY</sequence>
<evidence type="ECO:0000313" key="6">
    <source>
        <dbReference type="Proteomes" id="UP000719942"/>
    </source>
</evidence>
<evidence type="ECO:0000256" key="2">
    <source>
        <dbReference type="ARBA" id="ARBA00023125"/>
    </source>
</evidence>
<dbReference type="InterPro" id="IPR036388">
    <property type="entry name" value="WH-like_DNA-bd_sf"/>
</dbReference>
<dbReference type="SMART" id="SM00345">
    <property type="entry name" value="HTH_GNTR"/>
    <property type="match status" value="1"/>
</dbReference>
<keyword evidence="6" id="KW-1185">Reference proteome</keyword>
<evidence type="ECO:0000259" key="4">
    <source>
        <dbReference type="SMART" id="SM00345"/>
    </source>
</evidence>
<dbReference type="SUPFAM" id="SSF46785">
    <property type="entry name" value="Winged helix' DNA-binding domain"/>
    <property type="match status" value="1"/>
</dbReference>
<name>A0ABS7DKV2_9FIRM</name>
<dbReference type="InterPro" id="IPR041444">
    <property type="entry name" value="HTH_41"/>
</dbReference>
<dbReference type="Proteomes" id="UP000719942">
    <property type="component" value="Unassembled WGS sequence"/>
</dbReference>